<gene>
    <name evidence="2" type="ORF">IQ19_00121</name>
</gene>
<name>A0A562K5P4_9BACI</name>
<feature type="chain" id="PRO_5021959173" evidence="1">
    <location>
        <begin position="25"/>
        <end position="55"/>
    </location>
</feature>
<comment type="caution">
    <text evidence="2">The sequence shown here is derived from an EMBL/GenBank/DDBJ whole genome shotgun (WGS) entry which is preliminary data.</text>
</comment>
<dbReference type="AlphaFoldDB" id="A0A562K5P4"/>
<keyword evidence="3" id="KW-1185">Reference proteome</keyword>
<dbReference type="EMBL" id="VLKI01000001">
    <property type="protein sequence ID" value="TWH90676.1"/>
    <property type="molecule type" value="Genomic_DNA"/>
</dbReference>
<protein>
    <submittedName>
        <fullName evidence="2">Uncharacterized protein</fullName>
    </submittedName>
</protein>
<reference evidence="2 3" key="1">
    <citation type="journal article" date="2015" name="Stand. Genomic Sci.">
        <title>Genomic Encyclopedia of Bacterial and Archaeal Type Strains, Phase III: the genomes of soil and plant-associated and newly described type strains.</title>
        <authorList>
            <person name="Whitman W.B."/>
            <person name="Woyke T."/>
            <person name="Klenk H.P."/>
            <person name="Zhou Y."/>
            <person name="Lilburn T.G."/>
            <person name="Beck B.J."/>
            <person name="De Vos P."/>
            <person name="Vandamme P."/>
            <person name="Eisen J.A."/>
            <person name="Garrity G."/>
            <person name="Hugenholtz P."/>
            <person name="Kyrpides N.C."/>
        </authorList>
    </citation>
    <scope>NUCLEOTIDE SEQUENCE [LARGE SCALE GENOMIC DNA]</scope>
    <source>
        <strain evidence="2 3">CGMCC 1.10115</strain>
    </source>
</reference>
<feature type="signal peptide" evidence="1">
    <location>
        <begin position="1"/>
        <end position="24"/>
    </location>
</feature>
<proteinExistence type="predicted"/>
<evidence type="ECO:0000313" key="3">
    <source>
        <dbReference type="Proteomes" id="UP000318667"/>
    </source>
</evidence>
<sequence length="55" mass="6218">MRSRLMLLVAIVLLVLTACGQDKAEDPITLKDQNSNEVTFPQDKPALFFFITTYT</sequence>
<accession>A0A562K5P4</accession>
<evidence type="ECO:0000256" key="1">
    <source>
        <dbReference type="SAM" id="SignalP"/>
    </source>
</evidence>
<keyword evidence="1" id="KW-0732">Signal</keyword>
<dbReference type="RefSeq" id="WP_199749326.1">
    <property type="nucleotide sequence ID" value="NZ_CBCSDC010000028.1"/>
</dbReference>
<evidence type="ECO:0000313" key="2">
    <source>
        <dbReference type="EMBL" id="TWH90676.1"/>
    </source>
</evidence>
<organism evidence="2 3">
    <name type="scientific">Cytobacillus oceanisediminis</name>
    <dbReference type="NCBI Taxonomy" id="665099"/>
    <lineage>
        <taxon>Bacteria</taxon>
        <taxon>Bacillati</taxon>
        <taxon>Bacillota</taxon>
        <taxon>Bacilli</taxon>
        <taxon>Bacillales</taxon>
        <taxon>Bacillaceae</taxon>
        <taxon>Cytobacillus</taxon>
    </lineage>
</organism>
<dbReference type="PROSITE" id="PS51257">
    <property type="entry name" value="PROKAR_LIPOPROTEIN"/>
    <property type="match status" value="1"/>
</dbReference>
<dbReference type="Proteomes" id="UP000318667">
    <property type="component" value="Unassembled WGS sequence"/>
</dbReference>
<dbReference type="GeneID" id="65406786"/>